<feature type="domain" description="Helicase C-terminal" evidence="4">
    <location>
        <begin position="941"/>
        <end position="1096"/>
    </location>
</feature>
<dbReference type="GO" id="GO:0004386">
    <property type="term" value="F:helicase activity"/>
    <property type="evidence" value="ECO:0007669"/>
    <property type="project" value="UniProtKB-KW"/>
</dbReference>
<evidence type="ECO:0000259" key="4">
    <source>
        <dbReference type="PROSITE" id="PS51194"/>
    </source>
</evidence>
<evidence type="ECO:0000313" key="5">
    <source>
        <dbReference type="EMBL" id="SQH76844.1"/>
    </source>
</evidence>
<evidence type="ECO:0000313" key="6">
    <source>
        <dbReference type="Proteomes" id="UP000250123"/>
    </source>
</evidence>
<keyword evidence="1" id="KW-0378">Hydrolase</keyword>
<dbReference type="InterPro" id="IPR000330">
    <property type="entry name" value="SNF2_N"/>
</dbReference>
<dbReference type="SMART" id="SM00487">
    <property type="entry name" value="DEXDc"/>
    <property type="match status" value="1"/>
</dbReference>
<keyword evidence="2 5" id="KW-0067">ATP-binding</keyword>
<proteinExistence type="predicted"/>
<dbReference type="InterPro" id="IPR001650">
    <property type="entry name" value="Helicase_C-like"/>
</dbReference>
<dbReference type="Gene3D" id="3.40.50.10810">
    <property type="entry name" value="Tandem AAA-ATPase domain"/>
    <property type="match status" value="1"/>
</dbReference>
<name>A0A330M628_9GAMM</name>
<dbReference type="Pfam" id="PF00176">
    <property type="entry name" value="SNF2-rel_dom"/>
    <property type="match status" value="1"/>
</dbReference>
<dbReference type="SUPFAM" id="SSF52540">
    <property type="entry name" value="P-loop containing nucleoside triphosphate hydrolases"/>
    <property type="match status" value="2"/>
</dbReference>
<keyword evidence="2 5" id="KW-0547">Nucleotide-binding</keyword>
<dbReference type="Pfam" id="PF00271">
    <property type="entry name" value="Helicase_C"/>
    <property type="match status" value="1"/>
</dbReference>
<evidence type="ECO:0000256" key="1">
    <source>
        <dbReference type="ARBA" id="ARBA00022801"/>
    </source>
</evidence>
<evidence type="ECO:0000256" key="2">
    <source>
        <dbReference type="ARBA" id="ARBA00022806"/>
    </source>
</evidence>
<organism evidence="5 6">
    <name type="scientific">Shewanella benthica</name>
    <dbReference type="NCBI Taxonomy" id="43661"/>
    <lineage>
        <taxon>Bacteria</taxon>
        <taxon>Pseudomonadati</taxon>
        <taxon>Pseudomonadota</taxon>
        <taxon>Gammaproteobacteria</taxon>
        <taxon>Alteromonadales</taxon>
        <taxon>Shewanellaceae</taxon>
        <taxon>Shewanella</taxon>
    </lineage>
</organism>
<dbReference type="GO" id="GO:0016787">
    <property type="term" value="F:hydrolase activity"/>
    <property type="evidence" value="ECO:0007669"/>
    <property type="project" value="UniProtKB-KW"/>
</dbReference>
<dbReference type="Proteomes" id="UP000250123">
    <property type="component" value="Chromosome SHEWBE"/>
</dbReference>
<dbReference type="InterPro" id="IPR027417">
    <property type="entry name" value="P-loop_NTPase"/>
</dbReference>
<dbReference type="GO" id="GO:0005524">
    <property type="term" value="F:ATP binding"/>
    <property type="evidence" value="ECO:0007669"/>
    <property type="project" value="InterPro"/>
</dbReference>
<dbReference type="CDD" id="cd18793">
    <property type="entry name" value="SF2_C_SNF"/>
    <property type="match status" value="1"/>
</dbReference>
<feature type="domain" description="Helicase ATP-binding" evidence="3">
    <location>
        <begin position="618"/>
        <end position="778"/>
    </location>
</feature>
<dbReference type="InterPro" id="IPR014001">
    <property type="entry name" value="Helicase_ATP-bd"/>
</dbReference>
<dbReference type="AlphaFoldDB" id="A0A330M628"/>
<dbReference type="KEGG" id="sbk:SHEWBE_2881"/>
<gene>
    <name evidence="5" type="ORF">SHEWBE_2881</name>
</gene>
<accession>A0A330M628</accession>
<dbReference type="InterPro" id="IPR049730">
    <property type="entry name" value="SNF2/RAD54-like_C"/>
</dbReference>
<dbReference type="PANTHER" id="PTHR10799">
    <property type="entry name" value="SNF2/RAD54 HELICASE FAMILY"/>
    <property type="match status" value="1"/>
</dbReference>
<dbReference type="EMBL" id="LS483452">
    <property type="protein sequence ID" value="SQH76844.1"/>
    <property type="molecule type" value="Genomic_DNA"/>
</dbReference>
<keyword evidence="2 5" id="KW-0347">Helicase</keyword>
<dbReference type="Gene3D" id="3.40.50.300">
    <property type="entry name" value="P-loop containing nucleotide triphosphate hydrolases"/>
    <property type="match status" value="1"/>
</dbReference>
<protein>
    <submittedName>
        <fullName evidence="5">SNF2-related:Helicase, C-terminal:SWIM Zn-finger</fullName>
    </submittedName>
</protein>
<sequence length="1111" mass="124963">MTPLENYFSQSVIFDGMQVLLEMTVVDVDYSGPVLSAKFSSAKDLGMVTEGLDVGDARQSQITARLDWSAGPVLGSANTVCSQCSEAQSPCIHLAAIAIDYVARQAPIIPYPSETKRADTALRLLRTELSQRYDPYPNMARHRVVYLLSTRDGALHLSVHKGYISKSGKYSIKTDLGLEVLDRGSLPKFVTQTDVYLLHKLRELAQVLDDETSAAQQETLFLGLGETCDSEFLYQLMATQRCFWRHCEQAPLKVEPHYLDDFVEPSALHRVASGQYLDLASMSLVLTDLPPSLAKLSDKQRTEYVQRVADDDREWAPKLTVYRRGIEFPWDEQSQLDLQVARFSLISDNLECGLVDIFAHASESPHLLKLAAELSIQLSDFPLLSSGFEPIVWHQFLLGDRQLPEVLSQQMLAIRRLMLAGWSIDFQLINRFSLAQVQTWYGEVSHQAADKQWFDLELGVEVDGKKINLLPYLVKAIRQGLLQNLSDTDTVLMELDSGQHLSLPADRVKHILSVLVELYERKPLSVDEKLTMSMSQLTRIAELADRDKINKKDWHWQGSHWLQNKAQQLYSYLEVSSADQGPAGRDAKAKQIDFAVSPPVGLNAQLREYQQLGLNWLQFLKQHEFCGILADDMGLGKTIQTLSSILLDKEAGKLSSPCLVVAPTSLLANWLHEAGTFAPELRLLLWSGPKRHSLQDKIDSSDLLITSYGTLQQDVDFWAKQHFHLVILDEAQTIKNVRSRISRVVASLSATHRLCLTGTPLENHLGELWSLFNFLMPGFLGTYAQFQRHYQVPIEKEQDDERRRALVQRIAPFMLRRLKSEVATELPDKTVINEYINLTETQGDLYETIRLTMSEEMRKAVSVSGVKRNRLAISNALLKLRQVCCHPDLLKLDHLKQSDHAGANVDTGSVTAAIDELGDPNSANGVQPLDDVSRLDTRSGKLNWLAAKLPGMLEEGRRVLIFSSFTSMLSLIGELLEKLGISFVELTGKSRDRGALVERFQQREVPIFLISLKAGGVGLNLTAADVVIHIDPWWNPAAEQQASDRAHRIGQDKSVFVYKLICKDTVEERIQLLQESKHNLAQSIYQQESLAVAEMTGDDWLELLKPIDLDD</sequence>
<reference evidence="6" key="1">
    <citation type="submission" date="2018-06" db="EMBL/GenBank/DDBJ databases">
        <authorList>
            <person name="Cea G.-C."/>
            <person name="William W."/>
        </authorList>
    </citation>
    <scope>NUCLEOTIDE SEQUENCE [LARGE SCALE GENOMIC DNA]</scope>
    <source>
        <strain evidence="6">DB21MT-2</strain>
    </source>
</reference>
<dbReference type="PROSITE" id="PS51194">
    <property type="entry name" value="HELICASE_CTER"/>
    <property type="match status" value="1"/>
</dbReference>
<dbReference type="CDD" id="cd18012">
    <property type="entry name" value="DEXQc_arch_SWI2_SNF2"/>
    <property type="match status" value="1"/>
</dbReference>
<dbReference type="SMART" id="SM00490">
    <property type="entry name" value="HELICc"/>
    <property type="match status" value="1"/>
</dbReference>
<evidence type="ECO:0000259" key="3">
    <source>
        <dbReference type="PROSITE" id="PS51192"/>
    </source>
</evidence>
<dbReference type="InterPro" id="IPR038718">
    <property type="entry name" value="SNF2-like_sf"/>
</dbReference>
<dbReference type="PROSITE" id="PS51192">
    <property type="entry name" value="HELICASE_ATP_BIND_1"/>
    <property type="match status" value="1"/>
</dbReference>